<dbReference type="InterPro" id="IPR036770">
    <property type="entry name" value="Ankyrin_rpt-contain_sf"/>
</dbReference>
<name>A0AAD7UL03_9STRA</name>
<dbReference type="InterPro" id="IPR002110">
    <property type="entry name" value="Ankyrin_rpt"/>
</dbReference>
<dbReference type="SUPFAM" id="SSF52540">
    <property type="entry name" value="P-loop containing nucleoside triphosphate hydrolases"/>
    <property type="match status" value="1"/>
</dbReference>
<organism evidence="4 5">
    <name type="scientific">Chrysophaeum taylorii</name>
    <dbReference type="NCBI Taxonomy" id="2483200"/>
    <lineage>
        <taxon>Eukaryota</taxon>
        <taxon>Sar</taxon>
        <taxon>Stramenopiles</taxon>
        <taxon>Ochrophyta</taxon>
        <taxon>Pelagophyceae</taxon>
        <taxon>Pelagomonadales</taxon>
        <taxon>Pelagomonadaceae</taxon>
        <taxon>Chrysophaeum</taxon>
    </lineage>
</organism>
<dbReference type="InterPro" id="IPR020849">
    <property type="entry name" value="Small_GTPase_Ras-type"/>
</dbReference>
<dbReference type="Pfam" id="PF00071">
    <property type="entry name" value="Ras"/>
    <property type="match status" value="1"/>
</dbReference>
<sequence>MVGAKGVGKSSLVEVFVFGASSRGSREVTLEDSFHRLLIVDGSCVMLELVDTSWPQANDRATVMATADGFVLVFSLLDARSFNNLAEAVGQIHDVHPVGLEAPTVLVGTKLDLAVARGRFVATDEAKAHADRLGAAYFETSARDPTTVEPVFVAVVRAVLKASARTGVLSHACASSALSVAGAGIDLVLPALSDDERNALLSAAAGMHSSDGYVPTRKLAVAVNRKDMLKALDGDAIQIHRLAVAQQEVEKAEDRRAEMNHEELVADAAQFRGDMTSEQAYELLERNARGEPMRFVEIPKDSPLRPSIYRYRVVYPHPLPFDHEESRLENDVVMRRIQHLLPRDRCWHAVISNKPWCVEELYLTGFPIDAANESGMTPMHLASHLGYKACVEILVNAGAYINAQTLAGVTPLESARAAGHADIEDMLRANGAVVQKRRYLMDRRTILDVAADRIPRGRPTAFDDVATALKRPLNYGFPF</sequence>
<dbReference type="Pfam" id="PF12796">
    <property type="entry name" value="Ank_2"/>
    <property type="match status" value="1"/>
</dbReference>
<keyword evidence="1" id="KW-0547">Nucleotide-binding</keyword>
<accession>A0AAD7UL03</accession>
<keyword evidence="2" id="KW-0342">GTP-binding</keyword>
<dbReference type="GO" id="GO:0007165">
    <property type="term" value="P:signal transduction"/>
    <property type="evidence" value="ECO:0007669"/>
    <property type="project" value="InterPro"/>
</dbReference>
<evidence type="ECO:0000313" key="4">
    <source>
        <dbReference type="EMBL" id="KAJ8610868.1"/>
    </source>
</evidence>
<comment type="caution">
    <text evidence="4">The sequence shown here is derived from an EMBL/GenBank/DDBJ whole genome shotgun (WGS) entry which is preliminary data.</text>
</comment>
<dbReference type="PRINTS" id="PR00449">
    <property type="entry name" value="RASTRNSFRMNG"/>
</dbReference>
<dbReference type="EMBL" id="JAQMWT010000092">
    <property type="protein sequence ID" value="KAJ8610868.1"/>
    <property type="molecule type" value="Genomic_DNA"/>
</dbReference>
<proteinExistence type="predicted"/>
<dbReference type="InterPro" id="IPR027417">
    <property type="entry name" value="P-loop_NTPase"/>
</dbReference>
<dbReference type="PROSITE" id="PS51421">
    <property type="entry name" value="RAS"/>
    <property type="match status" value="1"/>
</dbReference>
<dbReference type="GO" id="GO:0005525">
    <property type="term" value="F:GTP binding"/>
    <property type="evidence" value="ECO:0007669"/>
    <property type="project" value="UniProtKB-KW"/>
</dbReference>
<keyword evidence="5" id="KW-1185">Reference proteome</keyword>
<dbReference type="Gene3D" id="3.40.50.300">
    <property type="entry name" value="P-loop containing nucleotide triphosphate hydrolases"/>
    <property type="match status" value="1"/>
</dbReference>
<dbReference type="Proteomes" id="UP001230188">
    <property type="component" value="Unassembled WGS sequence"/>
</dbReference>
<evidence type="ECO:0000256" key="3">
    <source>
        <dbReference type="PROSITE-ProRule" id="PRU00023"/>
    </source>
</evidence>
<dbReference type="InterPro" id="IPR001806">
    <property type="entry name" value="Small_GTPase"/>
</dbReference>
<feature type="repeat" description="ANK" evidence="3">
    <location>
        <begin position="374"/>
        <end position="406"/>
    </location>
</feature>
<dbReference type="GO" id="GO:0003924">
    <property type="term" value="F:GTPase activity"/>
    <property type="evidence" value="ECO:0007669"/>
    <property type="project" value="InterPro"/>
</dbReference>
<dbReference type="AlphaFoldDB" id="A0AAD7UL03"/>
<dbReference type="SMART" id="SM00173">
    <property type="entry name" value="RAS"/>
    <property type="match status" value="1"/>
</dbReference>
<dbReference type="SMART" id="SM00174">
    <property type="entry name" value="RHO"/>
    <property type="match status" value="1"/>
</dbReference>
<dbReference type="PANTHER" id="PTHR24070">
    <property type="entry name" value="RAS, DI-RAS, AND RHEB FAMILY MEMBERS OF SMALL GTPASE SUPERFAMILY"/>
    <property type="match status" value="1"/>
</dbReference>
<dbReference type="SMART" id="SM00248">
    <property type="entry name" value="ANK"/>
    <property type="match status" value="2"/>
</dbReference>
<dbReference type="PROSITE" id="PS50297">
    <property type="entry name" value="ANK_REP_REGION"/>
    <property type="match status" value="1"/>
</dbReference>
<evidence type="ECO:0000313" key="5">
    <source>
        <dbReference type="Proteomes" id="UP001230188"/>
    </source>
</evidence>
<evidence type="ECO:0000256" key="1">
    <source>
        <dbReference type="ARBA" id="ARBA00022741"/>
    </source>
</evidence>
<gene>
    <name evidence="4" type="ORF">CTAYLR_009129</name>
</gene>
<dbReference type="SUPFAM" id="SSF48403">
    <property type="entry name" value="Ankyrin repeat"/>
    <property type="match status" value="1"/>
</dbReference>
<protein>
    <submittedName>
        <fullName evidence="4">Uncharacterized protein</fullName>
    </submittedName>
</protein>
<dbReference type="PROSITE" id="PS51419">
    <property type="entry name" value="RAB"/>
    <property type="match status" value="1"/>
</dbReference>
<evidence type="ECO:0000256" key="2">
    <source>
        <dbReference type="ARBA" id="ARBA00023134"/>
    </source>
</evidence>
<dbReference type="SMART" id="SM00175">
    <property type="entry name" value="RAB"/>
    <property type="match status" value="1"/>
</dbReference>
<keyword evidence="3" id="KW-0040">ANK repeat</keyword>
<dbReference type="GO" id="GO:0016020">
    <property type="term" value="C:membrane"/>
    <property type="evidence" value="ECO:0007669"/>
    <property type="project" value="InterPro"/>
</dbReference>
<reference evidence="4" key="1">
    <citation type="submission" date="2023-01" db="EMBL/GenBank/DDBJ databases">
        <title>Metagenome sequencing of chrysophaentin producing Chrysophaeum taylorii.</title>
        <authorList>
            <person name="Davison J."/>
            <person name="Bewley C."/>
        </authorList>
    </citation>
    <scope>NUCLEOTIDE SEQUENCE</scope>
    <source>
        <strain evidence="4">NIES-1699</strain>
    </source>
</reference>
<dbReference type="PROSITE" id="PS50088">
    <property type="entry name" value="ANK_REPEAT"/>
    <property type="match status" value="1"/>
</dbReference>
<dbReference type="Gene3D" id="1.25.40.20">
    <property type="entry name" value="Ankyrin repeat-containing domain"/>
    <property type="match status" value="1"/>
</dbReference>